<accession>A0A9P4JAL8</accession>
<dbReference type="PANTHER" id="PTHR42083">
    <property type="entry name" value="MARVEL DOMAIN-CONTAINING PROTEIN"/>
    <property type="match status" value="1"/>
</dbReference>
<keyword evidence="3" id="KW-1185">Reference proteome</keyword>
<proteinExistence type="predicted"/>
<dbReference type="AlphaFoldDB" id="A0A9P4JAL8"/>
<evidence type="ECO:0000256" key="1">
    <source>
        <dbReference type="SAM" id="Phobius"/>
    </source>
</evidence>
<dbReference type="PANTHER" id="PTHR42083:SF1">
    <property type="entry name" value="MARVEL DOMAIN-CONTAINING PROTEIN"/>
    <property type="match status" value="1"/>
</dbReference>
<feature type="transmembrane region" description="Helical" evidence="1">
    <location>
        <begin position="81"/>
        <end position="102"/>
    </location>
</feature>
<keyword evidence="1" id="KW-0472">Membrane</keyword>
<feature type="transmembrane region" description="Helical" evidence="1">
    <location>
        <begin position="25"/>
        <end position="44"/>
    </location>
</feature>
<feature type="transmembrane region" description="Helical" evidence="1">
    <location>
        <begin position="123"/>
        <end position="146"/>
    </location>
</feature>
<reference evidence="2" key="1">
    <citation type="journal article" date="2020" name="Stud. Mycol.">
        <title>101 Dothideomycetes genomes: a test case for predicting lifestyles and emergence of pathogens.</title>
        <authorList>
            <person name="Haridas S."/>
            <person name="Albert R."/>
            <person name="Binder M."/>
            <person name="Bloem J."/>
            <person name="Labutti K."/>
            <person name="Salamov A."/>
            <person name="Andreopoulos B."/>
            <person name="Baker S."/>
            <person name="Barry K."/>
            <person name="Bills G."/>
            <person name="Bluhm B."/>
            <person name="Cannon C."/>
            <person name="Castanera R."/>
            <person name="Culley D."/>
            <person name="Daum C."/>
            <person name="Ezra D."/>
            <person name="Gonzalez J."/>
            <person name="Henrissat B."/>
            <person name="Kuo A."/>
            <person name="Liang C."/>
            <person name="Lipzen A."/>
            <person name="Lutzoni F."/>
            <person name="Magnuson J."/>
            <person name="Mondo S."/>
            <person name="Nolan M."/>
            <person name="Ohm R."/>
            <person name="Pangilinan J."/>
            <person name="Park H.-J."/>
            <person name="Ramirez L."/>
            <person name="Alfaro M."/>
            <person name="Sun H."/>
            <person name="Tritt A."/>
            <person name="Yoshinaga Y."/>
            <person name="Zwiers L.-H."/>
            <person name="Turgeon B."/>
            <person name="Goodwin S."/>
            <person name="Spatafora J."/>
            <person name="Crous P."/>
            <person name="Grigoriev I."/>
        </authorList>
    </citation>
    <scope>NUCLEOTIDE SEQUENCE</scope>
    <source>
        <strain evidence="2">CBS 260.36</strain>
    </source>
</reference>
<dbReference type="EMBL" id="ML996081">
    <property type="protein sequence ID" value="KAF2157145.1"/>
    <property type="molecule type" value="Genomic_DNA"/>
</dbReference>
<sequence>MLDRIGDYSHSGGVVGAILRAVLRFFQFVFAITVCGLYGTDLHAAHKAGVGMDGRWVYAEVVAGLSAFTCLIYAVPLIKSYWFFGWDLILFILWTALFGIFARLYIHEHPTPEQHGLARMKHAVWIDLINMLLWLVTAVYGAIIFFRHRGTRTTHTGRAVV</sequence>
<name>A0A9P4JAL8_9PEZI</name>
<comment type="caution">
    <text evidence="2">The sequence shown here is derived from an EMBL/GenBank/DDBJ whole genome shotgun (WGS) entry which is preliminary data.</text>
</comment>
<gene>
    <name evidence="2" type="ORF">K461DRAFT_219852</name>
</gene>
<evidence type="ECO:0000313" key="3">
    <source>
        <dbReference type="Proteomes" id="UP000799439"/>
    </source>
</evidence>
<evidence type="ECO:0008006" key="4">
    <source>
        <dbReference type="Google" id="ProtNLM"/>
    </source>
</evidence>
<keyword evidence="1" id="KW-0812">Transmembrane</keyword>
<organism evidence="2 3">
    <name type="scientific">Myriangium duriaei CBS 260.36</name>
    <dbReference type="NCBI Taxonomy" id="1168546"/>
    <lineage>
        <taxon>Eukaryota</taxon>
        <taxon>Fungi</taxon>
        <taxon>Dikarya</taxon>
        <taxon>Ascomycota</taxon>
        <taxon>Pezizomycotina</taxon>
        <taxon>Dothideomycetes</taxon>
        <taxon>Dothideomycetidae</taxon>
        <taxon>Myriangiales</taxon>
        <taxon>Myriangiaceae</taxon>
        <taxon>Myriangium</taxon>
    </lineage>
</organism>
<keyword evidence="1" id="KW-1133">Transmembrane helix</keyword>
<dbReference type="Proteomes" id="UP000799439">
    <property type="component" value="Unassembled WGS sequence"/>
</dbReference>
<protein>
    <recommendedName>
        <fullName evidence="4">MARVEL domain-containing protein</fullName>
    </recommendedName>
</protein>
<feature type="transmembrane region" description="Helical" evidence="1">
    <location>
        <begin position="56"/>
        <end position="75"/>
    </location>
</feature>
<dbReference type="OrthoDB" id="5363290at2759"/>
<evidence type="ECO:0000313" key="2">
    <source>
        <dbReference type="EMBL" id="KAF2157145.1"/>
    </source>
</evidence>